<evidence type="ECO:0000256" key="8">
    <source>
        <dbReference type="RuleBase" id="RU004135"/>
    </source>
</evidence>
<dbReference type="OrthoDB" id="9800958at2"/>
<keyword evidence="6 7" id="KW-0961">Cell wall biogenesis/degradation</keyword>
<reference evidence="12 13" key="1">
    <citation type="submission" date="2019-07" db="EMBL/GenBank/DDBJ databases">
        <title>Whole genome shotgun sequence of Actinotalea fermentans NBRC 105374.</title>
        <authorList>
            <person name="Hosoyama A."/>
            <person name="Uohara A."/>
            <person name="Ohji S."/>
            <person name="Ichikawa N."/>
        </authorList>
    </citation>
    <scope>NUCLEOTIDE SEQUENCE [LARGE SCALE GENOMIC DNA]</scope>
    <source>
        <strain evidence="12 13">NBRC 105374</strain>
    </source>
</reference>
<dbReference type="GO" id="GO:0005737">
    <property type="term" value="C:cytoplasm"/>
    <property type="evidence" value="ECO:0007669"/>
    <property type="project" value="UniProtKB-SubCell"/>
</dbReference>
<dbReference type="Pfam" id="PF01225">
    <property type="entry name" value="Mur_ligase"/>
    <property type="match status" value="1"/>
</dbReference>
<keyword evidence="7" id="KW-0460">Magnesium</keyword>
<keyword evidence="7" id="KW-0963">Cytoplasm</keyword>
<feature type="binding site" evidence="7">
    <location>
        <begin position="119"/>
        <end position="125"/>
    </location>
    <ligand>
        <name>ATP</name>
        <dbReference type="ChEBI" id="CHEBI:30616"/>
    </ligand>
</feature>
<proteinExistence type="inferred from homology"/>
<comment type="subcellular location">
    <subcellularLocation>
        <location evidence="7 8">Cytoplasm</location>
    </subcellularLocation>
</comment>
<protein>
    <recommendedName>
        <fullName evidence="7">UDP-N-acetylmuramyl-tripeptide synthetase</fullName>
        <ecNumber evidence="7">6.3.2.-</ecNumber>
    </recommendedName>
    <alternativeName>
        <fullName evidence="7">UDP-MurNAc-tripeptide synthetase</fullName>
    </alternativeName>
</protein>
<dbReference type="Gene3D" id="3.40.1190.10">
    <property type="entry name" value="Mur-like, catalytic domain"/>
    <property type="match status" value="1"/>
</dbReference>
<dbReference type="GO" id="GO:0071555">
    <property type="term" value="P:cell wall organization"/>
    <property type="evidence" value="ECO:0007669"/>
    <property type="project" value="UniProtKB-KW"/>
</dbReference>
<comment type="function">
    <text evidence="7">Catalyzes the addition of an amino acid to the nucleotide precursor UDP-N-acetylmuramoyl-L-alanyl-D-glutamate (UMAG) in the biosynthesis of bacterial cell-wall peptidoglycan.</text>
</comment>
<feature type="domain" description="Mur ligase N-terminal catalytic" evidence="9">
    <location>
        <begin position="29"/>
        <end position="76"/>
    </location>
</feature>
<dbReference type="HAMAP" id="MF_00208">
    <property type="entry name" value="MurE"/>
    <property type="match status" value="1"/>
</dbReference>
<feature type="domain" description="Mur ligase C-terminal" evidence="10">
    <location>
        <begin position="511"/>
        <end position="633"/>
    </location>
</feature>
<dbReference type="GO" id="GO:0016881">
    <property type="term" value="F:acid-amino acid ligase activity"/>
    <property type="evidence" value="ECO:0007669"/>
    <property type="project" value="UniProtKB-UniRule"/>
</dbReference>
<dbReference type="InterPro" id="IPR013221">
    <property type="entry name" value="Mur_ligase_cen"/>
</dbReference>
<dbReference type="GO" id="GO:0008360">
    <property type="term" value="P:regulation of cell shape"/>
    <property type="evidence" value="ECO:0007669"/>
    <property type="project" value="UniProtKB-KW"/>
</dbReference>
<organism evidence="12 13">
    <name type="scientific">Actinotalea fermentans</name>
    <dbReference type="NCBI Taxonomy" id="43671"/>
    <lineage>
        <taxon>Bacteria</taxon>
        <taxon>Bacillati</taxon>
        <taxon>Actinomycetota</taxon>
        <taxon>Actinomycetes</taxon>
        <taxon>Micrococcales</taxon>
        <taxon>Cellulomonadaceae</taxon>
        <taxon>Actinotalea</taxon>
    </lineage>
</organism>
<dbReference type="GO" id="GO:0000287">
    <property type="term" value="F:magnesium ion binding"/>
    <property type="evidence" value="ECO:0007669"/>
    <property type="project" value="UniProtKB-UniRule"/>
</dbReference>
<dbReference type="NCBIfam" id="TIGR01085">
    <property type="entry name" value="murE"/>
    <property type="match status" value="1"/>
</dbReference>
<evidence type="ECO:0000313" key="12">
    <source>
        <dbReference type="EMBL" id="GEN79240.1"/>
    </source>
</evidence>
<dbReference type="InterPro" id="IPR005761">
    <property type="entry name" value="UDP-N-AcMur-Glu-dNH2Pim_ligase"/>
</dbReference>
<dbReference type="NCBIfam" id="NF001124">
    <property type="entry name" value="PRK00139.1-2"/>
    <property type="match status" value="1"/>
</dbReference>
<comment type="caution">
    <text evidence="12">The sequence shown here is derived from an EMBL/GenBank/DDBJ whole genome shotgun (WGS) entry which is preliminary data.</text>
</comment>
<evidence type="ECO:0000256" key="1">
    <source>
        <dbReference type="ARBA" id="ARBA00005898"/>
    </source>
</evidence>
<dbReference type="InterPro" id="IPR036565">
    <property type="entry name" value="Mur-like_cat_sf"/>
</dbReference>
<feature type="domain" description="Mur ligase C-terminal" evidence="10">
    <location>
        <begin position="347"/>
        <end position="479"/>
    </location>
</feature>
<dbReference type="GO" id="GO:0051301">
    <property type="term" value="P:cell division"/>
    <property type="evidence" value="ECO:0007669"/>
    <property type="project" value="UniProtKB-KW"/>
</dbReference>
<dbReference type="SUPFAM" id="SSF63418">
    <property type="entry name" value="MurE/MurF N-terminal domain"/>
    <property type="match status" value="1"/>
</dbReference>
<evidence type="ECO:0000256" key="2">
    <source>
        <dbReference type="ARBA" id="ARBA00022618"/>
    </source>
</evidence>
<dbReference type="EMBL" id="BJYK01000001">
    <property type="protein sequence ID" value="GEN79240.1"/>
    <property type="molecule type" value="Genomic_DNA"/>
</dbReference>
<comment type="caution">
    <text evidence="7">Lacks conserved residue(s) required for the propagation of feature annotation.</text>
</comment>
<dbReference type="GO" id="GO:0009252">
    <property type="term" value="P:peptidoglycan biosynthetic process"/>
    <property type="evidence" value="ECO:0007669"/>
    <property type="project" value="UniProtKB-UniRule"/>
</dbReference>
<dbReference type="Pfam" id="PF08245">
    <property type="entry name" value="Mur_ligase_M"/>
    <property type="match status" value="1"/>
</dbReference>
<dbReference type="SUPFAM" id="SSF53623">
    <property type="entry name" value="MurD-like peptide ligases, catalytic domain"/>
    <property type="match status" value="1"/>
</dbReference>
<comment type="cofactor">
    <cofactor evidence="7">
        <name>Mg(2+)</name>
        <dbReference type="ChEBI" id="CHEBI:18420"/>
    </cofactor>
</comment>
<evidence type="ECO:0000259" key="9">
    <source>
        <dbReference type="Pfam" id="PF01225"/>
    </source>
</evidence>
<dbReference type="InterPro" id="IPR004101">
    <property type="entry name" value="Mur_ligase_C"/>
</dbReference>
<dbReference type="Gene3D" id="3.90.190.20">
    <property type="entry name" value="Mur ligase, C-terminal domain"/>
    <property type="match status" value="2"/>
</dbReference>
<feature type="binding site" evidence="7">
    <location>
        <position position="196"/>
    </location>
    <ligand>
        <name>UDP-N-acetyl-alpha-D-muramoyl-L-alanyl-D-glutamate</name>
        <dbReference type="ChEBI" id="CHEBI:83900"/>
    </ligand>
</feature>
<comment type="PTM">
    <text evidence="7">Carboxylation is probably crucial for Mg(2+) binding and, consequently, for the gamma-phosphate positioning of ATP.</text>
</comment>
<feature type="modified residue" description="N6-carboxylysine" evidence="7">
    <location>
        <position position="228"/>
    </location>
</feature>
<feature type="binding site" evidence="7">
    <location>
        <begin position="161"/>
        <end position="162"/>
    </location>
    <ligand>
        <name>UDP-N-acetyl-alpha-D-muramoyl-L-alanyl-D-glutamate</name>
        <dbReference type="ChEBI" id="CHEBI:83900"/>
    </ligand>
</feature>
<dbReference type="Gene3D" id="3.40.1390.10">
    <property type="entry name" value="MurE/MurF, N-terminal domain"/>
    <property type="match status" value="1"/>
</dbReference>
<keyword evidence="2 7" id="KW-0132">Cell division</keyword>
<dbReference type="PANTHER" id="PTHR23135:SF4">
    <property type="entry name" value="UDP-N-ACETYLMURAMOYL-L-ALANYL-D-GLUTAMATE--2,6-DIAMINOPIMELATE LIGASE MURE HOMOLOG, CHLOROPLASTIC"/>
    <property type="match status" value="1"/>
</dbReference>
<name>A0A511YVM4_9CELL</name>
<keyword evidence="7" id="KW-0547">Nucleotide-binding</keyword>
<evidence type="ECO:0000256" key="5">
    <source>
        <dbReference type="ARBA" id="ARBA00023306"/>
    </source>
</evidence>
<dbReference type="GO" id="GO:0005524">
    <property type="term" value="F:ATP binding"/>
    <property type="evidence" value="ECO:0007669"/>
    <property type="project" value="UniProtKB-UniRule"/>
</dbReference>
<keyword evidence="3 7" id="KW-0133">Cell shape</keyword>
<keyword evidence="4 7" id="KW-0573">Peptidoglycan synthesis</keyword>
<evidence type="ECO:0000259" key="11">
    <source>
        <dbReference type="Pfam" id="PF08245"/>
    </source>
</evidence>
<dbReference type="Pfam" id="PF02875">
    <property type="entry name" value="Mur_ligase_C"/>
    <property type="match status" value="2"/>
</dbReference>
<dbReference type="InterPro" id="IPR035911">
    <property type="entry name" value="MurE/MurF_N"/>
</dbReference>
<keyword evidence="5 7" id="KW-0131">Cell cycle</keyword>
<evidence type="ECO:0000256" key="4">
    <source>
        <dbReference type="ARBA" id="ARBA00022984"/>
    </source>
</evidence>
<keyword evidence="7 12" id="KW-0436">Ligase</keyword>
<keyword evidence="7" id="KW-0067">ATP-binding</keyword>
<dbReference type="InterPro" id="IPR036615">
    <property type="entry name" value="Mur_ligase_C_dom_sf"/>
</dbReference>
<sequence>MRPASRPRRHLSHLVEAFGLAGEAGEVTVTGVAVGSADVQPGDLFVALPGLRAHGADYAADAVAAGAVAVLTDDGGAGRLAGLGVPVLTTPAPRSLLGPVSAWFYGEPGRDLTLVGITGTNGKTTTCYFVAAALERRHPLTGVVGTVELRVGEESIESPRTTVEAPVLHGLFALMRERGATACAMEVSSHALALERVGGVQFDVAAFTNLQRDHLDFHGDMEGYFRDKARLFAPERARRAVVCVDDEWGVRLASEVEIPVDTVATREGAAGWAGADWRVTAATIGLDGVGSTFTLEGPGGVRVEAASPLPGLVNVSNAAVAVVVAHRAGIPLDEAVAGVAGAHAIPGRMERVIERGPGQALCLVDYAHTPDALTLALEAVRPITPGRLVLVFGSDGDRDQGKRPIMGEIAARLADVLVVTDENPRSEEPAAIRASILDGVRAVRPDLRDVVELSPRSEALRVGMELAVEGDTVIVTGKGHEPTQEIAGVFHRYNDRDAYLTALAQSWQVTVRPDGVTVVDAAHAATPDSTRAALRRLRRERDERGGTRAVAVLAAPDDLGPVPVTELDALGRAAVRLGVDKLLVVGEDARAVHVGAVQEGSFDGESELVPDRAAAQDWLARHLRPGDVVLVKGGRSAGLAELAGKLAGKLAGELAGEGGAA</sequence>
<evidence type="ECO:0000256" key="6">
    <source>
        <dbReference type="ARBA" id="ARBA00023316"/>
    </source>
</evidence>
<dbReference type="NCBIfam" id="NF001126">
    <property type="entry name" value="PRK00139.1-4"/>
    <property type="match status" value="1"/>
</dbReference>
<evidence type="ECO:0000256" key="3">
    <source>
        <dbReference type="ARBA" id="ARBA00022960"/>
    </source>
</evidence>
<evidence type="ECO:0000256" key="7">
    <source>
        <dbReference type="HAMAP-Rule" id="MF_00208"/>
    </source>
</evidence>
<dbReference type="SUPFAM" id="SSF53244">
    <property type="entry name" value="MurD-like peptide ligases, peptide-binding domain"/>
    <property type="match status" value="2"/>
</dbReference>
<feature type="domain" description="Mur ligase central" evidence="11">
    <location>
        <begin position="117"/>
        <end position="325"/>
    </location>
</feature>
<dbReference type="InterPro" id="IPR000713">
    <property type="entry name" value="Mur_ligase_N"/>
</dbReference>
<gene>
    <name evidence="7 12" type="primary">murE</name>
    <name evidence="12" type="ORF">AFE02nite_09740</name>
</gene>
<feature type="binding site" evidence="7">
    <location>
        <position position="36"/>
    </location>
    <ligand>
        <name>UDP-N-acetyl-alpha-D-muramoyl-L-alanyl-D-glutamate</name>
        <dbReference type="ChEBI" id="CHEBI:83900"/>
    </ligand>
</feature>
<accession>A0A511YVM4</accession>
<dbReference type="Proteomes" id="UP000321484">
    <property type="component" value="Unassembled WGS sequence"/>
</dbReference>
<dbReference type="EC" id="6.3.2.-" evidence="7"/>
<dbReference type="AlphaFoldDB" id="A0A511YVM4"/>
<dbReference type="UniPathway" id="UPA00219"/>
<comment type="pathway">
    <text evidence="7 8">Cell wall biogenesis; peptidoglycan biosynthesis.</text>
</comment>
<evidence type="ECO:0000313" key="13">
    <source>
        <dbReference type="Proteomes" id="UP000321484"/>
    </source>
</evidence>
<keyword evidence="13" id="KW-1185">Reference proteome</keyword>
<comment type="similarity">
    <text evidence="1 7">Belongs to the MurCDEF family. MurE subfamily.</text>
</comment>
<dbReference type="PANTHER" id="PTHR23135">
    <property type="entry name" value="MUR LIGASE FAMILY MEMBER"/>
    <property type="match status" value="1"/>
</dbReference>
<evidence type="ECO:0000259" key="10">
    <source>
        <dbReference type="Pfam" id="PF02875"/>
    </source>
</evidence>
<feature type="binding site" evidence="7">
    <location>
        <position position="188"/>
    </location>
    <ligand>
        <name>UDP-N-acetyl-alpha-D-muramoyl-L-alanyl-D-glutamate</name>
        <dbReference type="ChEBI" id="CHEBI:83900"/>
    </ligand>
</feature>